<keyword evidence="2" id="KW-1185">Reference proteome</keyword>
<dbReference type="EMBL" id="BPLR01016691">
    <property type="protein sequence ID" value="GIY85783.1"/>
    <property type="molecule type" value="Genomic_DNA"/>
</dbReference>
<dbReference type="AlphaFoldDB" id="A0AAV4WTY5"/>
<protein>
    <submittedName>
        <fullName evidence="1">Uncharacterized protein</fullName>
    </submittedName>
</protein>
<evidence type="ECO:0000313" key="1">
    <source>
        <dbReference type="EMBL" id="GIY85783.1"/>
    </source>
</evidence>
<gene>
    <name evidence="1" type="ORF">CEXT_798371</name>
</gene>
<accession>A0AAV4WTY5</accession>
<comment type="caution">
    <text evidence="1">The sequence shown here is derived from an EMBL/GenBank/DDBJ whole genome shotgun (WGS) entry which is preliminary data.</text>
</comment>
<reference evidence="1 2" key="1">
    <citation type="submission" date="2021-06" db="EMBL/GenBank/DDBJ databases">
        <title>Caerostris extrusa draft genome.</title>
        <authorList>
            <person name="Kono N."/>
            <person name="Arakawa K."/>
        </authorList>
    </citation>
    <scope>NUCLEOTIDE SEQUENCE [LARGE SCALE GENOMIC DNA]</scope>
</reference>
<sequence>RGQIPTYEDTYVDFPVGLKKGRIISSKLKIAALELGYTMFVPLRRTSSIKAEFATHLPSIKRHRVKKPQ</sequence>
<name>A0AAV4WTY5_CAEEX</name>
<feature type="non-terminal residue" evidence="1">
    <location>
        <position position="1"/>
    </location>
</feature>
<dbReference type="Proteomes" id="UP001054945">
    <property type="component" value="Unassembled WGS sequence"/>
</dbReference>
<evidence type="ECO:0000313" key="2">
    <source>
        <dbReference type="Proteomes" id="UP001054945"/>
    </source>
</evidence>
<proteinExistence type="predicted"/>
<organism evidence="1 2">
    <name type="scientific">Caerostris extrusa</name>
    <name type="common">Bark spider</name>
    <name type="synonym">Caerostris bankana</name>
    <dbReference type="NCBI Taxonomy" id="172846"/>
    <lineage>
        <taxon>Eukaryota</taxon>
        <taxon>Metazoa</taxon>
        <taxon>Ecdysozoa</taxon>
        <taxon>Arthropoda</taxon>
        <taxon>Chelicerata</taxon>
        <taxon>Arachnida</taxon>
        <taxon>Araneae</taxon>
        <taxon>Araneomorphae</taxon>
        <taxon>Entelegynae</taxon>
        <taxon>Araneoidea</taxon>
        <taxon>Araneidae</taxon>
        <taxon>Caerostris</taxon>
    </lineage>
</organism>